<protein>
    <recommendedName>
        <fullName evidence="5">G protein-coupled receptor</fullName>
    </recommendedName>
</protein>
<dbReference type="EMBL" id="BTSX01000006">
    <property type="protein sequence ID" value="GMT03557.1"/>
    <property type="molecule type" value="Genomic_DNA"/>
</dbReference>
<keyword evidence="4" id="KW-1185">Reference proteome</keyword>
<evidence type="ECO:0000256" key="2">
    <source>
        <dbReference type="SAM" id="Phobius"/>
    </source>
</evidence>
<accession>A0AAV5UAH2</accession>
<feature type="transmembrane region" description="Helical" evidence="2">
    <location>
        <begin position="107"/>
        <end position="126"/>
    </location>
</feature>
<feature type="compositionally biased region" description="Pro residues" evidence="1">
    <location>
        <begin position="24"/>
        <end position="34"/>
    </location>
</feature>
<comment type="caution">
    <text evidence="3">The sequence shown here is derived from an EMBL/GenBank/DDBJ whole genome shotgun (WGS) entry which is preliminary data.</text>
</comment>
<keyword evidence="2" id="KW-0812">Transmembrane</keyword>
<gene>
    <name evidence="3" type="ORF">PENTCL1PPCAC_25731</name>
</gene>
<reference evidence="3" key="1">
    <citation type="submission" date="2023-10" db="EMBL/GenBank/DDBJ databases">
        <title>Genome assembly of Pristionchus species.</title>
        <authorList>
            <person name="Yoshida K."/>
            <person name="Sommer R.J."/>
        </authorList>
    </citation>
    <scope>NUCLEOTIDE SEQUENCE</scope>
    <source>
        <strain evidence="3">RS0144</strain>
    </source>
</reference>
<evidence type="ECO:0008006" key="5">
    <source>
        <dbReference type="Google" id="ProtNLM"/>
    </source>
</evidence>
<name>A0AAV5UAH2_9BILA</name>
<feature type="transmembrane region" description="Helical" evidence="2">
    <location>
        <begin position="68"/>
        <end position="87"/>
    </location>
</feature>
<keyword evidence="2" id="KW-1133">Transmembrane helix</keyword>
<dbReference type="AlphaFoldDB" id="A0AAV5UAH2"/>
<organism evidence="3 4">
    <name type="scientific">Pristionchus entomophagus</name>
    <dbReference type="NCBI Taxonomy" id="358040"/>
    <lineage>
        <taxon>Eukaryota</taxon>
        <taxon>Metazoa</taxon>
        <taxon>Ecdysozoa</taxon>
        <taxon>Nematoda</taxon>
        <taxon>Chromadorea</taxon>
        <taxon>Rhabditida</taxon>
        <taxon>Rhabditina</taxon>
        <taxon>Diplogasteromorpha</taxon>
        <taxon>Diplogasteroidea</taxon>
        <taxon>Neodiplogasteridae</taxon>
        <taxon>Pristionchus</taxon>
    </lineage>
</organism>
<feature type="compositionally biased region" description="Polar residues" evidence="1">
    <location>
        <begin position="1"/>
        <end position="13"/>
    </location>
</feature>
<proteinExistence type="predicted"/>
<keyword evidence="2" id="KW-0472">Membrane</keyword>
<evidence type="ECO:0000313" key="4">
    <source>
        <dbReference type="Proteomes" id="UP001432027"/>
    </source>
</evidence>
<dbReference type="Proteomes" id="UP001432027">
    <property type="component" value="Unassembled WGS sequence"/>
</dbReference>
<feature type="transmembrane region" description="Helical" evidence="2">
    <location>
        <begin position="138"/>
        <end position="162"/>
    </location>
</feature>
<feature type="region of interest" description="Disordered" evidence="1">
    <location>
        <begin position="1"/>
        <end position="34"/>
    </location>
</feature>
<evidence type="ECO:0000313" key="3">
    <source>
        <dbReference type="EMBL" id="GMT03557.1"/>
    </source>
</evidence>
<feature type="transmembrane region" description="Helical" evidence="2">
    <location>
        <begin position="168"/>
        <end position="186"/>
    </location>
</feature>
<sequence>IPLLSSMSQFPTVSSPPSSSDSPPDMPYIEPPPVYSSLSDDKICFRAEEKKRSQLMSPFTARRTPKKFAVFHIIASSIVCAIAAIYVFTLNNPRPHKRDDYDFIRNFFLLCCIPAVPSFASAFFAIKKNRPNFLLPIIVYMLIAFSLLFLLLGLGLACAFINNFSEGFAIILGWMFFGCLIVPLLYTSHAARLYLRVRVDMIEENRARREEMKQPIMI</sequence>
<evidence type="ECO:0000256" key="1">
    <source>
        <dbReference type="SAM" id="MobiDB-lite"/>
    </source>
</evidence>
<feature type="non-terminal residue" evidence="3">
    <location>
        <position position="1"/>
    </location>
</feature>